<gene>
    <name evidence="2" type="ORF">SAMN02745975_03251</name>
</gene>
<sequence length="387" mass="43080">MKDLLLKNGFIMDIEQRKIQQKDILICGGKIKKISEKIEIEHEHTSVIDLTDKYVLPGMVDCHTHVGIIEEAVGKIGIDNNETSDPVTPHMRAIDAINPHDLAFSDAVRSGITAVMSTPGSNNVVGGLSTVIKTYGNILDKMILRNPVGLKIALGENPIETYGAKDKAPVTRMGTAALIRELFMKTQDYMVQKEKGKVTERNIRLEAVIPVLKGDISLRAHAHRADDIVTAIRIADEFNIQKLVIEHGTEANLLKEFLAERKIPVAYGPMTTPRSKLELKRRNYKCALELVEAGIKVALMTDHPYNTIDQLRTTAAIAVSEGMDVMEAVKCLTIHPAEILECQERIGKLESGYDADIAVFEEKPFDIRSKVYMTVIDGEIRYQREGK</sequence>
<dbReference type="InterPro" id="IPR032466">
    <property type="entry name" value="Metal_Hydrolase"/>
</dbReference>
<evidence type="ECO:0000313" key="2">
    <source>
        <dbReference type="EMBL" id="SHJ93018.1"/>
    </source>
</evidence>
<name>A0A1M6NBA6_9FIRM</name>
<dbReference type="AlphaFoldDB" id="A0A1M6NBA6"/>
<dbReference type="Gene3D" id="2.30.40.10">
    <property type="entry name" value="Urease, subunit C, domain 1"/>
    <property type="match status" value="1"/>
</dbReference>
<dbReference type="Pfam" id="PF01979">
    <property type="entry name" value="Amidohydro_1"/>
    <property type="match status" value="1"/>
</dbReference>
<keyword evidence="3" id="KW-1185">Reference proteome</keyword>
<dbReference type="InterPro" id="IPR051781">
    <property type="entry name" value="Metallo-dep_Hydrolase"/>
</dbReference>
<proteinExistence type="predicted"/>
<organism evidence="2 3">
    <name type="scientific">Geosporobacter subterraneus DSM 17957</name>
    <dbReference type="NCBI Taxonomy" id="1121919"/>
    <lineage>
        <taxon>Bacteria</taxon>
        <taxon>Bacillati</taxon>
        <taxon>Bacillota</taxon>
        <taxon>Clostridia</taxon>
        <taxon>Peptostreptococcales</taxon>
        <taxon>Thermotaleaceae</taxon>
        <taxon>Geosporobacter</taxon>
    </lineage>
</organism>
<dbReference type="InterPro" id="IPR006680">
    <property type="entry name" value="Amidohydro-rel"/>
</dbReference>
<dbReference type="PANTHER" id="PTHR43135:SF3">
    <property type="entry name" value="ALPHA-D-RIBOSE 1-METHYLPHOSPHONATE 5-TRIPHOSPHATE DIPHOSPHATASE"/>
    <property type="match status" value="1"/>
</dbReference>
<evidence type="ECO:0000259" key="1">
    <source>
        <dbReference type="Pfam" id="PF01979"/>
    </source>
</evidence>
<evidence type="ECO:0000313" key="3">
    <source>
        <dbReference type="Proteomes" id="UP000184536"/>
    </source>
</evidence>
<protein>
    <submittedName>
        <fullName evidence="2">Imidazolonepropionase</fullName>
    </submittedName>
</protein>
<feature type="domain" description="Amidohydrolase-related" evidence="1">
    <location>
        <begin position="54"/>
        <end position="380"/>
    </location>
</feature>
<dbReference type="PANTHER" id="PTHR43135">
    <property type="entry name" value="ALPHA-D-RIBOSE 1-METHYLPHOSPHONATE 5-TRIPHOSPHATE DIPHOSPHATASE"/>
    <property type="match status" value="1"/>
</dbReference>
<dbReference type="Proteomes" id="UP000184536">
    <property type="component" value="Unassembled WGS sequence"/>
</dbReference>
<dbReference type="EMBL" id="FQZV01000054">
    <property type="protein sequence ID" value="SHJ93018.1"/>
    <property type="molecule type" value="Genomic_DNA"/>
</dbReference>
<dbReference type="GO" id="GO:0016810">
    <property type="term" value="F:hydrolase activity, acting on carbon-nitrogen (but not peptide) bonds"/>
    <property type="evidence" value="ECO:0007669"/>
    <property type="project" value="InterPro"/>
</dbReference>
<reference evidence="3" key="1">
    <citation type="submission" date="2016-11" db="EMBL/GenBank/DDBJ databases">
        <authorList>
            <person name="Varghese N."/>
            <person name="Submissions S."/>
        </authorList>
    </citation>
    <scope>NUCLEOTIDE SEQUENCE [LARGE SCALE GENOMIC DNA]</scope>
    <source>
        <strain evidence="3">DSM 17957</strain>
    </source>
</reference>
<dbReference type="CDD" id="cd01309">
    <property type="entry name" value="Met_dep_hydrolase_C"/>
    <property type="match status" value="1"/>
</dbReference>
<accession>A0A1M6NBA6</accession>
<dbReference type="OrthoDB" id="9802793at2"/>
<dbReference type="InterPro" id="IPR011059">
    <property type="entry name" value="Metal-dep_hydrolase_composite"/>
</dbReference>
<dbReference type="SUPFAM" id="SSF51338">
    <property type="entry name" value="Composite domain of metallo-dependent hydrolases"/>
    <property type="match status" value="1"/>
</dbReference>
<dbReference type="STRING" id="1121919.SAMN02745975_03251"/>
<dbReference type="SUPFAM" id="SSF51556">
    <property type="entry name" value="Metallo-dependent hydrolases"/>
    <property type="match status" value="1"/>
</dbReference>
<dbReference type="Gene3D" id="3.20.20.140">
    <property type="entry name" value="Metal-dependent hydrolases"/>
    <property type="match status" value="1"/>
</dbReference>
<dbReference type="RefSeq" id="WP_110942262.1">
    <property type="nucleotide sequence ID" value="NZ_FQZV01000054.1"/>
</dbReference>